<dbReference type="Proteomes" id="UP001199322">
    <property type="component" value="Unassembled WGS sequence"/>
</dbReference>
<dbReference type="AlphaFoldDB" id="A0AAW4Q7N6"/>
<evidence type="ECO:0008006" key="3">
    <source>
        <dbReference type="Google" id="ProtNLM"/>
    </source>
</evidence>
<evidence type="ECO:0000313" key="1">
    <source>
        <dbReference type="EMBL" id="MBX3891402.1"/>
    </source>
</evidence>
<protein>
    <recommendedName>
        <fullName evidence="3">N-acetyltransferase domain-containing protein</fullName>
    </recommendedName>
</protein>
<gene>
    <name evidence="1" type="ORF">DEE74_16175</name>
</gene>
<reference evidence="1" key="1">
    <citation type="submission" date="2018-06" db="EMBL/GenBank/DDBJ databases">
        <authorList>
            <person name="O'Rourke A."/>
        </authorList>
    </citation>
    <scope>NUCLEOTIDE SEQUENCE</scope>
    <source>
        <strain evidence="1">132550021-3</strain>
    </source>
</reference>
<proteinExistence type="predicted"/>
<sequence length="170" mass="18093">MNRSPTALASGGQGLPADAPLVCSEEDFVCQSDGPDPWLTQRFEDYIRDIDVQFDESEVEVSIGKPEYGFVASSDSALLLHRSATSSGWSGASVVGYYNTPGAVCIADEHQGQGLGAELILWTAINFTAGPPTEGLDEQCFSEAGYAAHLAAWRLGIKRGLIVDGEHSIN</sequence>
<organism evidence="1 2">
    <name type="scientific">Ralstonia pickettii</name>
    <name type="common">Burkholderia pickettii</name>
    <dbReference type="NCBI Taxonomy" id="329"/>
    <lineage>
        <taxon>Bacteria</taxon>
        <taxon>Pseudomonadati</taxon>
        <taxon>Pseudomonadota</taxon>
        <taxon>Betaproteobacteria</taxon>
        <taxon>Burkholderiales</taxon>
        <taxon>Burkholderiaceae</taxon>
        <taxon>Ralstonia</taxon>
    </lineage>
</organism>
<accession>A0AAW4Q7N6</accession>
<dbReference type="EMBL" id="QGBI01000015">
    <property type="protein sequence ID" value="MBX3891402.1"/>
    <property type="molecule type" value="Genomic_DNA"/>
</dbReference>
<comment type="caution">
    <text evidence="1">The sequence shown here is derived from an EMBL/GenBank/DDBJ whole genome shotgun (WGS) entry which is preliminary data.</text>
</comment>
<evidence type="ECO:0000313" key="2">
    <source>
        <dbReference type="Proteomes" id="UP001199322"/>
    </source>
</evidence>
<name>A0AAW4Q7N6_RALPI</name>
<dbReference type="RefSeq" id="WP_182553438.1">
    <property type="nucleotide sequence ID" value="NZ_QGAQ01000015.1"/>
</dbReference>